<name>A0ABZ0PL33_9PROT</name>
<reference evidence="1 2" key="1">
    <citation type="submission" date="2023-11" db="EMBL/GenBank/DDBJ databases">
        <title>Arctic aerobic anoxygenic photoheterotroph Sediminicoccus rosea KRV36 adapts its photosynthesis to long days of polar summer.</title>
        <authorList>
            <person name="Tomasch J."/>
            <person name="Kopejtka K."/>
            <person name="Bily T."/>
            <person name="Gardiner A.T."/>
            <person name="Gardian Z."/>
            <person name="Shivaramu S."/>
            <person name="Koblizek M."/>
            <person name="Engelhardt F."/>
            <person name="Kaftan D."/>
        </authorList>
    </citation>
    <scope>NUCLEOTIDE SEQUENCE [LARGE SCALE GENOMIC DNA]</scope>
    <source>
        <strain evidence="1 2">R-30</strain>
    </source>
</reference>
<protein>
    <submittedName>
        <fullName evidence="1">DUF1698 domain-containing protein</fullName>
    </submittedName>
</protein>
<evidence type="ECO:0000313" key="1">
    <source>
        <dbReference type="EMBL" id="WPB86067.1"/>
    </source>
</evidence>
<sequence>MAKPSGLWYLRRMNLPTARLSDAELLARMQSFHWWHSIPLRPGLTTFGGKTEAILAQEEEAFLGPFDLTGRSVVDIGAWNGAFSFAAKRRGAARVLATDSYIWNHPVWRGREAFELARDELGLEIEAKMIDPPDITEKLGLFDVVMFLGVFYHLYDPLDVMARLRRITRQMLLVETHQDLLGTAQPGMVFYPSDILNQDATNWWGPNPALMLSLLLQLGFTRIFYRDHPTLGRARGVYAAFTPEVEDSLVRGFDSNWLDLDVPGAIEGLLTP</sequence>
<dbReference type="Pfam" id="PF13489">
    <property type="entry name" value="Methyltransf_23"/>
    <property type="match status" value="1"/>
</dbReference>
<gene>
    <name evidence="1" type="ORF">R9Z33_04160</name>
</gene>
<dbReference type="InterPro" id="IPR029063">
    <property type="entry name" value="SAM-dependent_MTases_sf"/>
</dbReference>
<dbReference type="SUPFAM" id="SSF53335">
    <property type="entry name" value="S-adenosyl-L-methionine-dependent methyltransferases"/>
    <property type="match status" value="1"/>
</dbReference>
<dbReference type="RefSeq" id="WP_318650044.1">
    <property type="nucleotide sequence ID" value="NZ_CP137852.1"/>
</dbReference>
<dbReference type="Proteomes" id="UP001305521">
    <property type="component" value="Chromosome"/>
</dbReference>
<proteinExistence type="predicted"/>
<accession>A0ABZ0PL33</accession>
<dbReference type="Gene3D" id="3.40.50.150">
    <property type="entry name" value="Vaccinia Virus protein VP39"/>
    <property type="match status" value="1"/>
</dbReference>
<evidence type="ECO:0000313" key="2">
    <source>
        <dbReference type="Proteomes" id="UP001305521"/>
    </source>
</evidence>
<keyword evidence="2" id="KW-1185">Reference proteome</keyword>
<organism evidence="1 2">
    <name type="scientific">Sediminicoccus rosea</name>
    <dbReference type="NCBI Taxonomy" id="1225128"/>
    <lineage>
        <taxon>Bacteria</taxon>
        <taxon>Pseudomonadati</taxon>
        <taxon>Pseudomonadota</taxon>
        <taxon>Alphaproteobacteria</taxon>
        <taxon>Acetobacterales</taxon>
        <taxon>Roseomonadaceae</taxon>
        <taxon>Sediminicoccus</taxon>
    </lineage>
</organism>
<dbReference type="EMBL" id="CP137852">
    <property type="protein sequence ID" value="WPB86067.1"/>
    <property type="molecule type" value="Genomic_DNA"/>
</dbReference>